<organism evidence="2">
    <name type="scientific">Fischerella ambigua (strain UTEX 1903)</name>
    <dbReference type="NCBI Taxonomy" id="230521"/>
    <lineage>
        <taxon>Bacteria</taxon>
        <taxon>Bacillati</taxon>
        <taxon>Cyanobacteriota</taxon>
        <taxon>Cyanophyceae</taxon>
        <taxon>Nostocales</taxon>
        <taxon>Hapalosiphonaceae</taxon>
        <taxon>Fischerella</taxon>
    </lineage>
</organism>
<dbReference type="SUPFAM" id="SSF46689">
    <property type="entry name" value="Homeodomain-like"/>
    <property type="match status" value="1"/>
</dbReference>
<reference evidence="2" key="1">
    <citation type="journal article" date="2014" name="BMC Microbiol.">
        <title>Comparative analysis of hapalindole, ambiguine and welwitindolinone gene clusters and reconstitution of indole-isonitrile biosynthesis from cyanobacteria.</title>
        <authorList>
            <person name="Micallef M.L."/>
            <person name="Sharma D."/>
            <person name="Bunn B.M."/>
            <person name="Gerwick L."/>
            <person name="Viswanathan R."/>
            <person name="Moffitt M.C."/>
        </authorList>
    </citation>
    <scope>NUCLEOTIDE SEQUENCE</scope>
    <source>
        <strain evidence="2">UTEX 1903</strain>
    </source>
</reference>
<name>A0A076NA61_FISAU</name>
<accession>A0A076NA61</accession>
<dbReference type="InterPro" id="IPR025959">
    <property type="entry name" value="Winged_HTH_dom"/>
</dbReference>
<evidence type="ECO:0000259" key="1">
    <source>
        <dbReference type="Pfam" id="PF13592"/>
    </source>
</evidence>
<protein>
    <submittedName>
        <fullName evidence="2">AmbS2</fullName>
    </submittedName>
</protein>
<dbReference type="Pfam" id="PF13592">
    <property type="entry name" value="HTH_33"/>
    <property type="match status" value="1"/>
</dbReference>
<feature type="domain" description="Winged helix-turn helix" evidence="1">
    <location>
        <begin position="62"/>
        <end position="102"/>
    </location>
</feature>
<dbReference type="InterPro" id="IPR009057">
    <property type="entry name" value="Homeodomain-like_sf"/>
</dbReference>
<dbReference type="EMBL" id="KJ742065">
    <property type="protein sequence ID" value="AIJ28542.1"/>
    <property type="molecule type" value="Genomic_DNA"/>
</dbReference>
<proteinExistence type="predicted"/>
<gene>
    <name evidence="2" type="primary">ambS2</name>
</gene>
<dbReference type="Pfam" id="PF13384">
    <property type="entry name" value="HTH_23"/>
    <property type="match status" value="1"/>
</dbReference>
<dbReference type="AlphaFoldDB" id="A0A076NA61"/>
<evidence type="ECO:0000313" key="2">
    <source>
        <dbReference type="EMBL" id="AIJ28542.1"/>
    </source>
</evidence>
<sequence>MALQEEPYRQIQTLLGMHPSCITKWKKRFLAQGLDGIKLGYQGTKGYLIPQSRAEVISWLKEKNYWDIDELVTYLDEKYGVIYQSKQSYYELLSDASISWKK</sequence>